<evidence type="ECO:0000313" key="4">
    <source>
        <dbReference type="Proteomes" id="UP000664399"/>
    </source>
</evidence>
<gene>
    <name evidence="3" type="ORF">J2D75_06005</name>
</gene>
<protein>
    <submittedName>
        <fullName evidence="3">Helix-turn-helix transcriptional regulator</fullName>
    </submittedName>
</protein>
<feature type="domain" description="HTH cro/C1-type" evidence="2">
    <location>
        <begin position="30"/>
        <end position="84"/>
    </location>
</feature>
<dbReference type="Proteomes" id="UP000664399">
    <property type="component" value="Unassembled WGS sequence"/>
</dbReference>
<evidence type="ECO:0000256" key="1">
    <source>
        <dbReference type="SAM" id="MobiDB-lite"/>
    </source>
</evidence>
<dbReference type="Pfam" id="PF01381">
    <property type="entry name" value="HTH_3"/>
    <property type="match status" value="1"/>
</dbReference>
<dbReference type="InterPro" id="IPR010982">
    <property type="entry name" value="Lambda_DNA-bd_dom_sf"/>
</dbReference>
<sequence length="168" mass="18659">MVTAADKITARSVTTTLHSGKIDLHVGSRIRLRRTQLGLSQEKLGEALGITFQQIQKYERGANRVGASRLYHIASILDVPISFFFDDMGNGKQAFSHTPSPMGEVAEQRPPFNKSQNPPTCTGSEDQALLSRKETLELVRAYYRIPQPALRKKILDLITSMTDDTTAD</sequence>
<dbReference type="SMART" id="SM00530">
    <property type="entry name" value="HTH_XRE"/>
    <property type="match status" value="1"/>
</dbReference>
<feature type="compositionally biased region" description="Polar residues" evidence="1">
    <location>
        <begin position="113"/>
        <end position="125"/>
    </location>
</feature>
<dbReference type="CDD" id="cd00093">
    <property type="entry name" value="HTH_XRE"/>
    <property type="match status" value="1"/>
</dbReference>
<accession>A0ABS3LK85</accession>
<comment type="caution">
    <text evidence="3">The sequence shown here is derived from an EMBL/GenBank/DDBJ whole genome shotgun (WGS) entry which is preliminary data.</text>
</comment>
<reference evidence="3 4" key="1">
    <citation type="submission" date="2021-03" db="EMBL/GenBank/DDBJ databases">
        <title>The complete genome sequence of Acetobacter suratthaniensis TBRC 1719.</title>
        <authorList>
            <person name="Charoenyingcharoen P."/>
            <person name="Yukphan P."/>
        </authorList>
    </citation>
    <scope>NUCLEOTIDE SEQUENCE [LARGE SCALE GENOMIC DNA]</scope>
    <source>
        <strain evidence="3 4">TBRC 1719</strain>
    </source>
</reference>
<dbReference type="EMBL" id="JAFVMG010000004">
    <property type="protein sequence ID" value="MBO1328029.1"/>
    <property type="molecule type" value="Genomic_DNA"/>
</dbReference>
<name>A0ABS3LK85_9PROT</name>
<organism evidence="3 4">
    <name type="scientific">Acetobacter suratthaniensis</name>
    <dbReference type="NCBI Taxonomy" id="1502841"/>
    <lineage>
        <taxon>Bacteria</taxon>
        <taxon>Pseudomonadati</taxon>
        <taxon>Pseudomonadota</taxon>
        <taxon>Alphaproteobacteria</taxon>
        <taxon>Acetobacterales</taxon>
        <taxon>Acetobacteraceae</taxon>
        <taxon>Acetobacter</taxon>
    </lineage>
</organism>
<dbReference type="Gene3D" id="1.10.260.40">
    <property type="entry name" value="lambda repressor-like DNA-binding domains"/>
    <property type="match status" value="1"/>
</dbReference>
<dbReference type="SUPFAM" id="SSF47413">
    <property type="entry name" value="lambda repressor-like DNA-binding domains"/>
    <property type="match status" value="1"/>
</dbReference>
<dbReference type="PROSITE" id="PS50943">
    <property type="entry name" value="HTH_CROC1"/>
    <property type="match status" value="1"/>
</dbReference>
<feature type="region of interest" description="Disordered" evidence="1">
    <location>
        <begin position="100"/>
        <end position="125"/>
    </location>
</feature>
<proteinExistence type="predicted"/>
<evidence type="ECO:0000313" key="3">
    <source>
        <dbReference type="EMBL" id="MBO1328029.1"/>
    </source>
</evidence>
<dbReference type="InterPro" id="IPR001387">
    <property type="entry name" value="Cro/C1-type_HTH"/>
</dbReference>
<keyword evidence="4" id="KW-1185">Reference proteome</keyword>
<evidence type="ECO:0000259" key="2">
    <source>
        <dbReference type="PROSITE" id="PS50943"/>
    </source>
</evidence>